<dbReference type="PROSITE" id="PS50293">
    <property type="entry name" value="TPR_REGION"/>
    <property type="match status" value="1"/>
</dbReference>
<comment type="caution">
    <text evidence="4">The sequence shown here is derived from an EMBL/GenBank/DDBJ whole genome shotgun (WGS) entry which is preliminary data.</text>
</comment>
<feature type="domain" description="Glycosyltransferase 2-like" evidence="3">
    <location>
        <begin position="705"/>
        <end position="866"/>
    </location>
</feature>
<feature type="repeat" description="TPR" evidence="1">
    <location>
        <begin position="84"/>
        <end position="117"/>
    </location>
</feature>
<dbReference type="Gene3D" id="3.90.550.10">
    <property type="entry name" value="Spore Coat Polysaccharide Biosynthesis Protein SpsA, Chain A"/>
    <property type="match status" value="2"/>
</dbReference>
<dbReference type="EC" id="2.4.-.-" evidence="4"/>
<name>A0A951PBT6_9CYAN</name>
<dbReference type="PROSITE" id="PS50005">
    <property type="entry name" value="TPR"/>
    <property type="match status" value="5"/>
</dbReference>
<dbReference type="InterPro" id="IPR011990">
    <property type="entry name" value="TPR-like_helical_dom_sf"/>
</dbReference>
<feature type="repeat" description="TPR" evidence="1">
    <location>
        <begin position="257"/>
        <end position="290"/>
    </location>
</feature>
<reference evidence="4" key="1">
    <citation type="submission" date="2021-05" db="EMBL/GenBank/DDBJ databases">
        <authorList>
            <person name="Pietrasiak N."/>
            <person name="Ward R."/>
            <person name="Stajich J.E."/>
            <person name="Kurbessoian T."/>
        </authorList>
    </citation>
    <scope>NUCLEOTIDE SEQUENCE</scope>
    <source>
        <strain evidence="4">GSE-TBD4-15B</strain>
    </source>
</reference>
<keyword evidence="4" id="KW-0328">Glycosyltransferase</keyword>
<dbReference type="PANTHER" id="PTHR43179:SF7">
    <property type="entry name" value="RHAMNOSYLTRANSFERASE WBBL"/>
    <property type="match status" value="1"/>
</dbReference>
<dbReference type="CDD" id="cd04184">
    <property type="entry name" value="GT2_RfbC_Mx_like"/>
    <property type="match status" value="1"/>
</dbReference>
<dbReference type="SUPFAM" id="SSF48452">
    <property type="entry name" value="TPR-like"/>
    <property type="match status" value="3"/>
</dbReference>
<organism evidence="4 5">
    <name type="scientific">Pegethrix bostrychoides GSE-TBD4-15B</name>
    <dbReference type="NCBI Taxonomy" id="2839662"/>
    <lineage>
        <taxon>Bacteria</taxon>
        <taxon>Bacillati</taxon>
        <taxon>Cyanobacteriota</taxon>
        <taxon>Cyanophyceae</taxon>
        <taxon>Oculatellales</taxon>
        <taxon>Oculatellaceae</taxon>
        <taxon>Pegethrix</taxon>
    </lineage>
</organism>
<sequence>MMNPFRTASPRASLLTALAPPVRVVRPKSPPQRGFLRGLMDLGEVFRNAAALSEQDLAVLNQAEEGDQVIAGTATGTPTSRPTVAEYLQQGHALREQGNLGDAIAQYRQAIALSPDSEAYQCLAAALTQQGDLESAASYYRLAIALTEQVAQRHQLPQPPSPPPLPPPSPRKLKAVKAKPRSIPWFEQASFHLQQGAVSCKAGDWAEAVTACQAALRQLEPEAATACLILGRSLQNQQQFAAAEQAYRKGLLLQPSAELYARLGSLYAEQQQFEQAVQPYQMAIQLNPEFAGAYWKLAEVWQQLGREAAALTCLDHAYRLQPNWGSAAAYEQLAHRFLADEQPALAQDYFTQATALQPDLLSAHLGIAVALSQQGNREAALSAYLDLLARQPPDQPRDPQLCLQLGDALLDLEQWQAALDAYESCEPQAVTAGRLKCQVELEQWPEALVSSQQQVGQAPSIGQHWHQLADILSRLNRWTEAIAAYRQAIDLDAEFSWSHHNLGAAWLQLQNWPEAVTAFRAAIALNPDFAWSHYNLAEALSQLGNWNETIAAYQAALHCQPDLPHAAVKLAEALQQRVAADRMNSFTLYRQAIEQAPDNPEHYHKALELNPDAVELYPGLVNALLLHQKFDEALVCGQIAQHLRPDCPETAAQLQQVLRQREQFRRPRDLDADYKRWMQQYTPTEADLHQMQSTAKTLTYQPLISILMPVYNAPEAFLRAAIESVLAQVYPHWELCIADDASTDKQLQAVLSEYVMQDLRIKVLYRSENGHISAASNSALAQATGEYVALLDHDDLLAPEALYEIVTLLNQHPEADMIYSDEDKLNAQGERVMPFFKPDWCPDSFLSRMYTCHLGVYRRSLVEEIGGFRGGYEGSQDYDLVLRLTEQTQQIFHLPKVLYHWRNHGNSASANSDAKPYARNAAIQAITEAHQRRGEPIRAVVTNPKNPGVYITRYELSEYKRVSILIPTRNLGEVLNQCLGSIFTKTTYPNYEVILIDNGSDDPYTLDSIQRWQQQQPDRFRCCSLDIPFNYSTLNNFAVMQASGDYLLFLNNDIEIITADWIEALVEQAQRPATGAVGGLLLYPDDTVQHAGVVLGVGGVASHGHKHFAADAQGYFSQIVSINNYSALTAACLICRRELFEQVGGFDESLAVAYNDVDLCLKIQQLGYRNLYLPHVQLYHHESKSRGAEDTVEKQQRFKLEQDLIQKRWRKELQRDPCYSPHLTLEREDYSLNVY</sequence>
<dbReference type="Pfam" id="PF13414">
    <property type="entry name" value="TPR_11"/>
    <property type="match status" value="3"/>
</dbReference>
<dbReference type="InterPro" id="IPR001173">
    <property type="entry name" value="Glyco_trans_2-like"/>
</dbReference>
<dbReference type="Gene3D" id="1.25.40.10">
    <property type="entry name" value="Tetratricopeptide repeat domain"/>
    <property type="match status" value="4"/>
</dbReference>
<gene>
    <name evidence="4" type="ORF">KME07_12090</name>
</gene>
<protein>
    <submittedName>
        <fullName evidence="4">Glycosyltransferase</fullName>
        <ecNumber evidence="4">2.4.-.-</ecNumber>
    </submittedName>
</protein>
<keyword evidence="1" id="KW-0802">TPR repeat</keyword>
<feature type="repeat" description="TPR" evidence="1">
    <location>
        <begin position="462"/>
        <end position="495"/>
    </location>
</feature>
<feature type="domain" description="Glycosyltransferase 2-like" evidence="3">
    <location>
        <begin position="963"/>
        <end position="1089"/>
    </location>
</feature>
<dbReference type="SMART" id="SM00028">
    <property type="entry name" value="TPR"/>
    <property type="match status" value="13"/>
</dbReference>
<keyword evidence="4" id="KW-0808">Transferase</keyword>
<dbReference type="SUPFAM" id="SSF53448">
    <property type="entry name" value="Nucleotide-diphospho-sugar transferases"/>
    <property type="match status" value="2"/>
</dbReference>
<feature type="region of interest" description="Disordered" evidence="2">
    <location>
        <begin position="151"/>
        <end position="174"/>
    </location>
</feature>
<dbReference type="PANTHER" id="PTHR43179">
    <property type="entry name" value="RHAMNOSYLTRANSFERASE WBBL"/>
    <property type="match status" value="1"/>
</dbReference>
<dbReference type="Pfam" id="PF00535">
    <property type="entry name" value="Glycos_transf_2"/>
    <property type="match status" value="2"/>
</dbReference>
<dbReference type="GO" id="GO:0016757">
    <property type="term" value="F:glycosyltransferase activity"/>
    <property type="evidence" value="ECO:0007669"/>
    <property type="project" value="UniProtKB-KW"/>
</dbReference>
<dbReference type="Pfam" id="PF13432">
    <property type="entry name" value="TPR_16"/>
    <property type="match status" value="2"/>
</dbReference>
<proteinExistence type="predicted"/>
<evidence type="ECO:0000313" key="4">
    <source>
        <dbReference type="EMBL" id="MBW4466160.1"/>
    </source>
</evidence>
<dbReference type="EMBL" id="JAHHHV010000066">
    <property type="protein sequence ID" value="MBW4466160.1"/>
    <property type="molecule type" value="Genomic_DNA"/>
</dbReference>
<dbReference type="CDD" id="cd04186">
    <property type="entry name" value="GT_2_like_c"/>
    <property type="match status" value="1"/>
</dbReference>
<dbReference type="InterPro" id="IPR029044">
    <property type="entry name" value="Nucleotide-diphossugar_trans"/>
</dbReference>
<dbReference type="InterPro" id="IPR019734">
    <property type="entry name" value="TPR_rpt"/>
</dbReference>
<feature type="repeat" description="TPR" evidence="1">
    <location>
        <begin position="496"/>
        <end position="529"/>
    </location>
</feature>
<dbReference type="Pfam" id="PF13181">
    <property type="entry name" value="TPR_8"/>
    <property type="match status" value="1"/>
</dbReference>
<dbReference type="Proteomes" id="UP000707356">
    <property type="component" value="Unassembled WGS sequence"/>
</dbReference>
<evidence type="ECO:0000256" key="1">
    <source>
        <dbReference type="PROSITE-ProRule" id="PRU00339"/>
    </source>
</evidence>
<feature type="repeat" description="TPR" evidence="1">
    <location>
        <begin position="530"/>
        <end position="563"/>
    </location>
</feature>
<feature type="compositionally biased region" description="Pro residues" evidence="2">
    <location>
        <begin position="157"/>
        <end position="170"/>
    </location>
</feature>
<dbReference type="AlphaFoldDB" id="A0A951PBT6"/>
<evidence type="ECO:0000313" key="5">
    <source>
        <dbReference type="Proteomes" id="UP000707356"/>
    </source>
</evidence>
<evidence type="ECO:0000259" key="3">
    <source>
        <dbReference type="Pfam" id="PF00535"/>
    </source>
</evidence>
<accession>A0A951PBT6</accession>
<reference evidence="4" key="2">
    <citation type="journal article" date="2022" name="Microbiol. Resour. Announc.">
        <title>Metagenome Sequencing to Explore Phylogenomics of Terrestrial Cyanobacteria.</title>
        <authorList>
            <person name="Ward R.D."/>
            <person name="Stajich J.E."/>
            <person name="Johansen J.R."/>
            <person name="Huntemann M."/>
            <person name="Clum A."/>
            <person name="Foster B."/>
            <person name="Foster B."/>
            <person name="Roux S."/>
            <person name="Palaniappan K."/>
            <person name="Varghese N."/>
            <person name="Mukherjee S."/>
            <person name="Reddy T.B.K."/>
            <person name="Daum C."/>
            <person name="Copeland A."/>
            <person name="Chen I.A."/>
            <person name="Ivanova N.N."/>
            <person name="Kyrpides N.C."/>
            <person name="Shapiro N."/>
            <person name="Eloe-Fadrosh E.A."/>
            <person name="Pietrasiak N."/>
        </authorList>
    </citation>
    <scope>NUCLEOTIDE SEQUENCE</scope>
    <source>
        <strain evidence="4">GSE-TBD4-15B</strain>
    </source>
</reference>
<evidence type="ECO:0000256" key="2">
    <source>
        <dbReference type="SAM" id="MobiDB-lite"/>
    </source>
</evidence>